<evidence type="ECO:0000313" key="2">
    <source>
        <dbReference type="Proteomes" id="UP000654918"/>
    </source>
</evidence>
<name>A0A8H6JSU0_9PEZI</name>
<proteinExistence type="predicted"/>
<protein>
    <submittedName>
        <fullName evidence="1">Uncharacterized protein</fullName>
    </submittedName>
</protein>
<dbReference type="AlphaFoldDB" id="A0A8H6JSU0"/>
<feature type="non-terminal residue" evidence="1">
    <location>
        <position position="1"/>
    </location>
</feature>
<comment type="caution">
    <text evidence="1">The sequence shown here is derived from an EMBL/GenBank/DDBJ whole genome shotgun (WGS) entry which is preliminary data.</text>
</comment>
<dbReference type="EMBL" id="WIGO01000300">
    <property type="protein sequence ID" value="KAF6818545.1"/>
    <property type="molecule type" value="Genomic_DNA"/>
</dbReference>
<accession>A0A8H6JSU0</accession>
<organism evidence="1 2">
    <name type="scientific">Colletotrichum plurivorum</name>
    <dbReference type="NCBI Taxonomy" id="2175906"/>
    <lineage>
        <taxon>Eukaryota</taxon>
        <taxon>Fungi</taxon>
        <taxon>Dikarya</taxon>
        <taxon>Ascomycota</taxon>
        <taxon>Pezizomycotina</taxon>
        <taxon>Sordariomycetes</taxon>
        <taxon>Hypocreomycetidae</taxon>
        <taxon>Glomerellales</taxon>
        <taxon>Glomerellaceae</taxon>
        <taxon>Colletotrichum</taxon>
        <taxon>Colletotrichum orchidearum species complex</taxon>
    </lineage>
</organism>
<sequence length="110" mass="11969">PQSCSPSCKSRTSLQEITHALTSQRAPNAVSAWMCNCFNKIRPEIQVALQFCEPGSGITRCVDPKTNSQACILNKPITQADCDAHYSPKGEWIASCEHWTGGCPKGMAQN</sequence>
<dbReference type="Proteomes" id="UP000654918">
    <property type="component" value="Unassembled WGS sequence"/>
</dbReference>
<evidence type="ECO:0000313" key="1">
    <source>
        <dbReference type="EMBL" id="KAF6818545.1"/>
    </source>
</evidence>
<keyword evidence="2" id="KW-1185">Reference proteome</keyword>
<gene>
    <name evidence="1" type="ORF">CPLU01_13279</name>
</gene>
<reference evidence="1" key="1">
    <citation type="journal article" date="2020" name="Phytopathology">
        <title>Genome Sequence Resources of Colletotrichum truncatum, C. plurivorum, C. musicola, and C. sojae: Four Species Pathogenic to Soybean (Glycine max).</title>
        <authorList>
            <person name="Rogerio F."/>
            <person name="Boufleur T.R."/>
            <person name="Ciampi-Guillardi M."/>
            <person name="Sukno S.A."/>
            <person name="Thon M.R."/>
            <person name="Massola Junior N.S."/>
            <person name="Baroncelli R."/>
        </authorList>
    </citation>
    <scope>NUCLEOTIDE SEQUENCE</scope>
    <source>
        <strain evidence="1">LFN00145</strain>
    </source>
</reference>